<comment type="pathway">
    <text evidence="3">Cofactor biosynthesis; tetrahydrofolate biosynthesis; 7,8-dihydrofolate from 2-amino-4-hydroxy-6-hydroxymethyl-7,8-dihydropteridine diphosphate and 4-aminobenzoate: step 1/2.</text>
</comment>
<dbReference type="InterPro" id="IPR006390">
    <property type="entry name" value="DHP_synth_dom"/>
</dbReference>
<keyword evidence="5" id="KW-0808">Transferase</keyword>
<dbReference type="PROSITE" id="PS50972">
    <property type="entry name" value="PTERIN_BINDING"/>
    <property type="match status" value="1"/>
</dbReference>
<organism evidence="10">
    <name type="scientific">marine metagenome</name>
    <dbReference type="NCBI Taxonomy" id="408172"/>
    <lineage>
        <taxon>unclassified sequences</taxon>
        <taxon>metagenomes</taxon>
        <taxon>ecological metagenomes</taxon>
    </lineage>
</organism>
<dbReference type="CDD" id="cd00739">
    <property type="entry name" value="DHPS"/>
    <property type="match status" value="1"/>
</dbReference>
<keyword evidence="6" id="KW-0479">Metal-binding</keyword>
<dbReference type="Gene3D" id="3.20.20.20">
    <property type="entry name" value="Dihydropteroate synthase-like"/>
    <property type="match status" value="1"/>
</dbReference>
<dbReference type="Pfam" id="PF00809">
    <property type="entry name" value="Pterin_bind"/>
    <property type="match status" value="1"/>
</dbReference>
<evidence type="ECO:0000259" key="9">
    <source>
        <dbReference type="PROSITE" id="PS50972"/>
    </source>
</evidence>
<protein>
    <recommendedName>
        <fullName evidence="4">dihydropteroate synthase</fullName>
        <ecNumber evidence="4">2.5.1.15</ecNumber>
    </recommendedName>
</protein>
<evidence type="ECO:0000256" key="6">
    <source>
        <dbReference type="ARBA" id="ARBA00022723"/>
    </source>
</evidence>
<name>A0A381PVF7_9ZZZZ</name>
<accession>A0A381PVF7</accession>
<dbReference type="GO" id="GO:0046872">
    <property type="term" value="F:metal ion binding"/>
    <property type="evidence" value="ECO:0007669"/>
    <property type="project" value="UniProtKB-KW"/>
</dbReference>
<evidence type="ECO:0000256" key="5">
    <source>
        <dbReference type="ARBA" id="ARBA00022679"/>
    </source>
</evidence>
<dbReference type="AlphaFoldDB" id="A0A381PVF7"/>
<evidence type="ECO:0000256" key="7">
    <source>
        <dbReference type="ARBA" id="ARBA00022842"/>
    </source>
</evidence>
<proteinExistence type="predicted"/>
<comment type="cofactor">
    <cofactor evidence="2">
        <name>Mg(2+)</name>
        <dbReference type="ChEBI" id="CHEBI:18420"/>
    </cofactor>
</comment>
<dbReference type="PANTHER" id="PTHR20941">
    <property type="entry name" value="FOLATE SYNTHESIS PROTEINS"/>
    <property type="match status" value="1"/>
</dbReference>
<evidence type="ECO:0000256" key="3">
    <source>
        <dbReference type="ARBA" id="ARBA00004763"/>
    </source>
</evidence>
<evidence type="ECO:0000313" key="10">
    <source>
        <dbReference type="EMBL" id="SUZ71025.1"/>
    </source>
</evidence>
<sequence>MFSAPFELPSRTLHSRGKSLKLDSPRLMGILNTTPDSFSDGSLYFKFDAAITQARKMIADGADWLDIGGESSGPGSTDVSLDEELQRVITLIQKIRAESEIWISVDTWKAEVARQSLEAGADAVNDVTAMRGDTEMAKVIAEYQVPVILMFSKDSSARTSRQDSDYVDVLDTLKRFFRERLQFAESNGIAKSQIVLDPGMGFFISGKEKYSFEVIRRISELHEFALPLLLGPSRKSFLAGVSQGRILNITERDIPGAVVSSIALWQGVSLLRFHEVEQGRLLIDTIEAIKSGAKN</sequence>
<dbReference type="InterPro" id="IPR000489">
    <property type="entry name" value="Pterin-binding_dom"/>
</dbReference>
<dbReference type="GO" id="GO:0005829">
    <property type="term" value="C:cytosol"/>
    <property type="evidence" value="ECO:0007669"/>
    <property type="project" value="TreeGrafter"/>
</dbReference>
<gene>
    <name evidence="10" type="ORF">METZ01_LOCUS23879</name>
</gene>
<dbReference type="PROSITE" id="PS00792">
    <property type="entry name" value="DHPS_1"/>
    <property type="match status" value="1"/>
</dbReference>
<dbReference type="EC" id="2.5.1.15" evidence="4"/>
<dbReference type="InterPro" id="IPR011005">
    <property type="entry name" value="Dihydropteroate_synth-like_sf"/>
</dbReference>
<feature type="domain" description="Pterin-binding" evidence="9">
    <location>
        <begin position="25"/>
        <end position="284"/>
    </location>
</feature>
<keyword evidence="8" id="KW-0289">Folate biosynthesis</keyword>
<dbReference type="PANTHER" id="PTHR20941:SF1">
    <property type="entry name" value="FOLIC ACID SYNTHESIS PROTEIN FOL1"/>
    <property type="match status" value="1"/>
</dbReference>
<evidence type="ECO:0000256" key="1">
    <source>
        <dbReference type="ARBA" id="ARBA00000012"/>
    </source>
</evidence>
<dbReference type="GO" id="GO:0046654">
    <property type="term" value="P:tetrahydrofolate biosynthetic process"/>
    <property type="evidence" value="ECO:0007669"/>
    <property type="project" value="TreeGrafter"/>
</dbReference>
<dbReference type="EMBL" id="UINC01001108">
    <property type="protein sequence ID" value="SUZ71025.1"/>
    <property type="molecule type" value="Genomic_DNA"/>
</dbReference>
<comment type="catalytic activity">
    <reaction evidence="1">
        <text>(7,8-dihydropterin-6-yl)methyl diphosphate + 4-aminobenzoate = 7,8-dihydropteroate + diphosphate</text>
        <dbReference type="Rhea" id="RHEA:19949"/>
        <dbReference type="ChEBI" id="CHEBI:17836"/>
        <dbReference type="ChEBI" id="CHEBI:17839"/>
        <dbReference type="ChEBI" id="CHEBI:33019"/>
        <dbReference type="ChEBI" id="CHEBI:72950"/>
        <dbReference type="EC" id="2.5.1.15"/>
    </reaction>
</comment>
<evidence type="ECO:0000256" key="8">
    <source>
        <dbReference type="ARBA" id="ARBA00022909"/>
    </source>
</evidence>
<evidence type="ECO:0000256" key="2">
    <source>
        <dbReference type="ARBA" id="ARBA00001946"/>
    </source>
</evidence>
<dbReference type="InterPro" id="IPR045031">
    <property type="entry name" value="DHP_synth-like"/>
</dbReference>
<reference evidence="10" key="1">
    <citation type="submission" date="2018-05" db="EMBL/GenBank/DDBJ databases">
        <authorList>
            <person name="Lanie J.A."/>
            <person name="Ng W.-L."/>
            <person name="Kazmierczak K.M."/>
            <person name="Andrzejewski T.M."/>
            <person name="Davidsen T.M."/>
            <person name="Wayne K.J."/>
            <person name="Tettelin H."/>
            <person name="Glass J.I."/>
            <person name="Rusch D."/>
            <person name="Podicherti R."/>
            <person name="Tsui H.-C.T."/>
            <person name="Winkler M.E."/>
        </authorList>
    </citation>
    <scope>NUCLEOTIDE SEQUENCE</scope>
</reference>
<dbReference type="SUPFAM" id="SSF51717">
    <property type="entry name" value="Dihydropteroate synthetase-like"/>
    <property type="match status" value="1"/>
</dbReference>
<keyword evidence="7" id="KW-0460">Magnesium</keyword>
<dbReference type="GO" id="GO:0046656">
    <property type="term" value="P:folic acid biosynthetic process"/>
    <property type="evidence" value="ECO:0007669"/>
    <property type="project" value="UniProtKB-KW"/>
</dbReference>
<evidence type="ECO:0000256" key="4">
    <source>
        <dbReference type="ARBA" id="ARBA00012458"/>
    </source>
</evidence>
<dbReference type="NCBIfam" id="TIGR01496">
    <property type="entry name" value="DHPS"/>
    <property type="match status" value="1"/>
</dbReference>
<dbReference type="GO" id="GO:0004156">
    <property type="term" value="F:dihydropteroate synthase activity"/>
    <property type="evidence" value="ECO:0007669"/>
    <property type="project" value="UniProtKB-EC"/>
</dbReference>